<accession>A0A9P1I315</accession>
<keyword evidence="2" id="KW-0175">Coiled coil</keyword>
<keyword evidence="4" id="KW-1185">Reference proteome</keyword>
<comment type="subcellular location">
    <subcellularLocation>
        <location evidence="1">Nucleus</location>
    </subcellularLocation>
</comment>
<dbReference type="InterPro" id="IPR036224">
    <property type="entry name" value="GINS_bundle-like_dom_sf"/>
</dbReference>
<dbReference type="PANTHER" id="PTHR12914">
    <property type="entry name" value="PARTNER OF SLD5"/>
    <property type="match status" value="1"/>
</dbReference>
<feature type="coiled-coil region" evidence="2">
    <location>
        <begin position="307"/>
        <end position="334"/>
    </location>
</feature>
<protein>
    <recommendedName>
        <fullName evidence="1">DNA replication complex GINS protein PSF1</fullName>
    </recommendedName>
</protein>
<dbReference type="InterPro" id="IPR005339">
    <property type="entry name" value="GINS_Psf1"/>
</dbReference>
<dbReference type="GO" id="GO:0000811">
    <property type="term" value="C:GINS complex"/>
    <property type="evidence" value="ECO:0007669"/>
    <property type="project" value="UniProtKB-UniRule"/>
</dbReference>
<dbReference type="Proteomes" id="UP001152747">
    <property type="component" value="Unassembled WGS sequence"/>
</dbReference>
<dbReference type="AlphaFoldDB" id="A0A9P1I315"/>
<reference evidence="3" key="1">
    <citation type="submission" date="2022-11" db="EMBL/GenBank/DDBJ databases">
        <authorList>
            <person name="Kikuchi T."/>
        </authorList>
    </citation>
    <scope>NUCLEOTIDE SEQUENCE</scope>
    <source>
        <strain evidence="3">PS1010</strain>
    </source>
</reference>
<sequence>MSEGDPIDHTLLQPRIAAMNYIENFLCDYLNARKYRIRSFRLIYGEDLPSSIRNALCEAETFFNQYSSALATLQGNLGSNCVNFLLLVEPPKSSFVHVRLLENYGDFEIPDGTLVVSMNYISGVMSSREINNGCDRKRRIHSYGEKENCEEEEETLKTSQKEVKSAKIRKMFESEEEVGESFENDFESQRNDGAIYDDIDDVDTVGKLENVRIDMMEDIEVDMMEQNETVDLMEHDEKFPMNEIIEQSKRSNVPKIGEKNTNLDHDDNYLQMLLSNDQSLEEAFQDFKTNAPTNTIEKLLSTKTVSVEEKLKLIEQLKKSNDELNSIKNKAYGELKKLRLILSDKLYDNLRPLWLIEEDTGLKDIIVAISKDFLISVDLLRAIGGIFDKNGKDEVLKYLKRLDGNRKSADNYKEIQKKKKEEKGKKDK</sequence>
<dbReference type="GO" id="GO:1902983">
    <property type="term" value="P:DNA strand elongation involved in mitotic DNA replication"/>
    <property type="evidence" value="ECO:0007669"/>
    <property type="project" value="TreeGrafter"/>
</dbReference>
<keyword evidence="1" id="KW-0235">DNA replication</keyword>
<dbReference type="Gene3D" id="1.20.58.1030">
    <property type="match status" value="1"/>
</dbReference>
<keyword evidence="1" id="KW-0539">Nucleus</keyword>
<proteinExistence type="inferred from homology"/>
<evidence type="ECO:0000256" key="1">
    <source>
        <dbReference type="RuleBase" id="RU368085"/>
    </source>
</evidence>
<dbReference type="EMBL" id="CANHGI010000001">
    <property type="protein sequence ID" value="CAI5437567.1"/>
    <property type="molecule type" value="Genomic_DNA"/>
</dbReference>
<name>A0A9P1I315_9PELO</name>
<evidence type="ECO:0000256" key="2">
    <source>
        <dbReference type="SAM" id="Coils"/>
    </source>
</evidence>
<comment type="subunit">
    <text evidence="1">Component of the GINS complex.</text>
</comment>
<comment type="similarity">
    <text evidence="1">Belongs to the GINS1/PSF1 family.</text>
</comment>
<dbReference type="OrthoDB" id="10252587at2759"/>
<evidence type="ECO:0000313" key="3">
    <source>
        <dbReference type="EMBL" id="CAI5437567.1"/>
    </source>
</evidence>
<dbReference type="SUPFAM" id="SSF158573">
    <property type="entry name" value="GINS helical bundle-like"/>
    <property type="match status" value="1"/>
</dbReference>
<evidence type="ECO:0000313" key="4">
    <source>
        <dbReference type="Proteomes" id="UP001152747"/>
    </source>
</evidence>
<organism evidence="3 4">
    <name type="scientific">Caenorhabditis angaria</name>
    <dbReference type="NCBI Taxonomy" id="860376"/>
    <lineage>
        <taxon>Eukaryota</taxon>
        <taxon>Metazoa</taxon>
        <taxon>Ecdysozoa</taxon>
        <taxon>Nematoda</taxon>
        <taxon>Chromadorea</taxon>
        <taxon>Rhabditida</taxon>
        <taxon>Rhabditina</taxon>
        <taxon>Rhabditomorpha</taxon>
        <taxon>Rhabditoidea</taxon>
        <taxon>Rhabditidae</taxon>
        <taxon>Peloderinae</taxon>
        <taxon>Caenorhabditis</taxon>
    </lineage>
</organism>
<comment type="function">
    <text evidence="1">Required for correct functioning of the GINS complex, a complex that plays an essential role in the initiation of DNA replication, and progression of DNA replication forks. GINS complex seems to bind preferentially to single-stranded DNA.</text>
</comment>
<dbReference type="PANTHER" id="PTHR12914:SF2">
    <property type="entry name" value="DNA REPLICATION COMPLEX GINS PROTEIN PSF1"/>
    <property type="match status" value="1"/>
</dbReference>
<gene>
    <name evidence="3" type="ORF">CAMP_LOCUS204</name>
</gene>
<comment type="caution">
    <text evidence="3">The sequence shown here is derived from an EMBL/GenBank/DDBJ whole genome shotgun (WGS) entry which is preliminary data.</text>
</comment>